<feature type="signal peptide" evidence="1">
    <location>
        <begin position="1"/>
        <end position="16"/>
    </location>
</feature>
<organism evidence="2 3">
    <name type="scientific">Sinanodonta woodiana</name>
    <name type="common">Chinese pond mussel</name>
    <name type="synonym">Anodonta woodiana</name>
    <dbReference type="NCBI Taxonomy" id="1069815"/>
    <lineage>
        <taxon>Eukaryota</taxon>
        <taxon>Metazoa</taxon>
        <taxon>Spiralia</taxon>
        <taxon>Lophotrochozoa</taxon>
        <taxon>Mollusca</taxon>
        <taxon>Bivalvia</taxon>
        <taxon>Autobranchia</taxon>
        <taxon>Heteroconchia</taxon>
        <taxon>Palaeoheterodonta</taxon>
        <taxon>Unionida</taxon>
        <taxon>Unionoidea</taxon>
        <taxon>Unionidae</taxon>
        <taxon>Unioninae</taxon>
        <taxon>Sinanodonta</taxon>
    </lineage>
</organism>
<reference evidence="2 3" key="1">
    <citation type="submission" date="2024-11" db="EMBL/GenBank/DDBJ databases">
        <title>Chromosome-level genome assembly of the freshwater bivalve Anodonta woodiana.</title>
        <authorList>
            <person name="Chen X."/>
        </authorList>
    </citation>
    <scope>NUCLEOTIDE SEQUENCE [LARGE SCALE GENOMIC DNA]</scope>
    <source>
        <strain evidence="2">MN2024</strain>
        <tissue evidence="2">Gills</tissue>
    </source>
</reference>
<sequence>MWGFIILTAFIFTVQAQTQSPSSSCAQQFDASFRKCFQNNGGYQLEIIMSLVTNGSSGPLPPNTNRQNIAQTVCGNKQKIVDCISPLPSQTPQQCQQMDVNTINSTILSTIQGIGAMCSDSSMNTVQTQTQAMKSPCVQQFDVGFRKCFEDNTGYQFEITLSVVTNGSSGPLSANIDRQSIAQAVCGNNQNIINCISALTSQTSQQCQQMDVSKINDTVFSTVQSIGATCSNTPVNAVQAQIQPPTSTCVQQFDGSFQKCLQDNSGYRLEIIISLVTNGSSEPLPTNMSRQNVMQDVCGNRQKVIDCISPLASQVPQECDRMEVGMMDATVSSMVHGLRAMCGDPIQPPVCFKNFDTGVRDCLQKMNLVPEQFFMLLANQTLPQGVNKDQVKSSVCNDQAKNTMVSCCTGVVSKLQQECTPQEQVMMGTTLQNMLGAYEGMCTGKVVQPGQCMAHFESGMEVCAQKIFNLPVQTIMMVVKKQKLPPGIDAEATKKIICGKWKNAEECGKNVIASSGCARNQLLGVEASFASIMIGIATACGDTSIPGACLLTMQHDFGSCFSKVGLDQKTYINNHTESAGALIGANKQDAEVYCGKKHDLFTCMQNVLHRCPGAEQTMAMTGFDIHAMERAVGILCNDIDEYLQGLNCFGSPTEQAMVCMNKMTSDITTLSTQQLTQKLDMNAFLSDFCSARVRHVTCDAQAWPTCDSKAVDLKNRFECQLIPTKCLKTHSSEISGICPNTEIMPVADMDQTNIPDCATNILNNLSTCFQQYNVDPNMFLINITHDRRNFLGDISKAQNLCSSKGQLFQCMRGVIAGCTGARDALAYWGHQQSALEAGVDVICNDLKTYEKSLQCFQNGSAAVQQCISTTENMMMQLTSNQNNNKMSSDKYFREFCQVRINQLSCDLNAWKTTCPQDVLGMKTEFECKLVQDQCQNLQVANIKNICNNETYAKAIRQPGSGGNSSAIQNGSIVNNASLATASPLVSVSAAIPTIRQ</sequence>
<dbReference type="EMBL" id="JBJQND010000011">
    <property type="protein sequence ID" value="KAL3861972.1"/>
    <property type="molecule type" value="Genomic_DNA"/>
</dbReference>
<comment type="caution">
    <text evidence="2">The sequence shown here is derived from an EMBL/GenBank/DDBJ whole genome shotgun (WGS) entry which is preliminary data.</text>
</comment>
<gene>
    <name evidence="2" type="ORF">ACJMK2_007978</name>
</gene>
<feature type="chain" id="PRO_5044858374" description="DUF19 domain-containing protein" evidence="1">
    <location>
        <begin position="17"/>
        <end position="996"/>
    </location>
</feature>
<dbReference type="Proteomes" id="UP001634394">
    <property type="component" value="Unassembled WGS sequence"/>
</dbReference>
<dbReference type="AlphaFoldDB" id="A0ABD3VKD7"/>
<evidence type="ECO:0008006" key="4">
    <source>
        <dbReference type="Google" id="ProtNLM"/>
    </source>
</evidence>
<evidence type="ECO:0000313" key="3">
    <source>
        <dbReference type="Proteomes" id="UP001634394"/>
    </source>
</evidence>
<protein>
    <recommendedName>
        <fullName evidence="4">DUF19 domain-containing protein</fullName>
    </recommendedName>
</protein>
<evidence type="ECO:0000313" key="2">
    <source>
        <dbReference type="EMBL" id="KAL3861972.1"/>
    </source>
</evidence>
<accession>A0ABD3VKD7</accession>
<keyword evidence="1" id="KW-0732">Signal</keyword>
<name>A0ABD3VKD7_SINWO</name>
<keyword evidence="3" id="KW-1185">Reference proteome</keyword>
<evidence type="ECO:0000256" key="1">
    <source>
        <dbReference type="SAM" id="SignalP"/>
    </source>
</evidence>
<proteinExistence type="predicted"/>